<dbReference type="Proteomes" id="UP000504637">
    <property type="component" value="Unplaced"/>
</dbReference>
<feature type="domain" description="Thioesterase" evidence="1">
    <location>
        <begin position="94"/>
        <end position="169"/>
    </location>
</feature>
<sequence length="203" mass="21853">MAVDDSLQSVLRIPWIASLVAAPDIVAGIPGCRFPKSSTEDSLLAQTLKTGDALSTCLYFYRNPAAASSDPGSPIPEISTVFTLGSAMNGHPHILHGGMLATLLDESMGVYVSTNEKRERFARTGDEQDRAGKGQAPKFTAELKVTYLKPLRTPGTVVVAVRLVRKEGRKEWMVAEARQLQGESVVLVARGEGLFIEARGSKI</sequence>
<dbReference type="CDD" id="cd03443">
    <property type="entry name" value="PaaI_thioesterase"/>
    <property type="match status" value="1"/>
</dbReference>
<organism evidence="3">
    <name type="scientific">Dissoconium aciculare CBS 342.82</name>
    <dbReference type="NCBI Taxonomy" id="1314786"/>
    <lineage>
        <taxon>Eukaryota</taxon>
        <taxon>Fungi</taxon>
        <taxon>Dikarya</taxon>
        <taxon>Ascomycota</taxon>
        <taxon>Pezizomycotina</taxon>
        <taxon>Dothideomycetes</taxon>
        <taxon>Dothideomycetidae</taxon>
        <taxon>Mycosphaerellales</taxon>
        <taxon>Dissoconiaceae</taxon>
        <taxon>Dissoconium</taxon>
    </lineage>
</organism>
<name>A0A6J3M512_9PEZI</name>
<dbReference type="RefSeq" id="XP_033460162.1">
    <property type="nucleotide sequence ID" value="XM_033604902.1"/>
</dbReference>
<dbReference type="PANTHER" id="PTHR47260:SF6">
    <property type="entry name" value="THIOESTERASE DOMAIN-CONTAINING PROTEIN"/>
    <property type="match status" value="1"/>
</dbReference>
<dbReference type="PANTHER" id="PTHR47260">
    <property type="entry name" value="UPF0644 PROTEIN PB2B4.06"/>
    <property type="match status" value="1"/>
</dbReference>
<dbReference type="GeneID" id="54362702"/>
<dbReference type="Pfam" id="PF03061">
    <property type="entry name" value="4HBT"/>
    <property type="match status" value="1"/>
</dbReference>
<protein>
    <recommendedName>
        <fullName evidence="1">Thioesterase domain-containing protein</fullName>
    </recommendedName>
</protein>
<dbReference type="SUPFAM" id="SSF54637">
    <property type="entry name" value="Thioesterase/thiol ester dehydrase-isomerase"/>
    <property type="match status" value="1"/>
</dbReference>
<dbReference type="InterPro" id="IPR052061">
    <property type="entry name" value="PTE-AB_protein"/>
</dbReference>
<evidence type="ECO:0000313" key="2">
    <source>
        <dbReference type="Proteomes" id="UP000504637"/>
    </source>
</evidence>
<dbReference type="Gene3D" id="3.10.129.10">
    <property type="entry name" value="Hotdog Thioesterase"/>
    <property type="match status" value="1"/>
</dbReference>
<evidence type="ECO:0000313" key="3">
    <source>
        <dbReference type="RefSeq" id="XP_033460162.1"/>
    </source>
</evidence>
<evidence type="ECO:0000259" key="1">
    <source>
        <dbReference type="Pfam" id="PF03061"/>
    </source>
</evidence>
<reference evidence="3" key="2">
    <citation type="submission" date="2020-04" db="EMBL/GenBank/DDBJ databases">
        <authorList>
            <consortium name="NCBI Genome Project"/>
        </authorList>
    </citation>
    <scope>NUCLEOTIDE SEQUENCE</scope>
    <source>
        <strain evidence="3">CBS 342.82</strain>
    </source>
</reference>
<gene>
    <name evidence="3" type="ORF">K489DRAFT_380526</name>
</gene>
<dbReference type="InterPro" id="IPR006683">
    <property type="entry name" value="Thioestr_dom"/>
</dbReference>
<keyword evidence="2" id="KW-1185">Reference proteome</keyword>
<dbReference type="AlphaFoldDB" id="A0A6J3M512"/>
<accession>A0A6J3M512</accession>
<reference evidence="3" key="1">
    <citation type="submission" date="2020-01" db="EMBL/GenBank/DDBJ databases">
        <authorList>
            <consortium name="DOE Joint Genome Institute"/>
            <person name="Haridas S."/>
            <person name="Albert R."/>
            <person name="Binder M."/>
            <person name="Bloem J."/>
            <person name="Labutti K."/>
            <person name="Salamov A."/>
            <person name="Andreopoulos B."/>
            <person name="Baker S.E."/>
            <person name="Barry K."/>
            <person name="Bills G."/>
            <person name="Bluhm B.H."/>
            <person name="Cannon C."/>
            <person name="Castanera R."/>
            <person name="Culley D.E."/>
            <person name="Daum C."/>
            <person name="Ezra D."/>
            <person name="Gonzalez J.B."/>
            <person name="Henrissat B."/>
            <person name="Kuo A."/>
            <person name="Liang C."/>
            <person name="Lipzen A."/>
            <person name="Lutzoni F."/>
            <person name="Magnuson J."/>
            <person name="Mondo S."/>
            <person name="Nolan M."/>
            <person name="Ohm R."/>
            <person name="Pangilinan J."/>
            <person name="Park H.-J."/>
            <person name="Ramirez L."/>
            <person name="Alfaro M."/>
            <person name="Sun H."/>
            <person name="Tritt A."/>
            <person name="Yoshinaga Y."/>
            <person name="Zwiers L.-H."/>
            <person name="Turgeon B.G."/>
            <person name="Goodwin S.B."/>
            <person name="Spatafora J.W."/>
            <person name="Crous P.W."/>
            <person name="Grigoriev I.V."/>
        </authorList>
    </citation>
    <scope>NUCLEOTIDE SEQUENCE</scope>
    <source>
        <strain evidence="3">CBS 342.82</strain>
    </source>
</reference>
<reference evidence="3" key="3">
    <citation type="submission" date="2025-08" db="UniProtKB">
        <authorList>
            <consortium name="RefSeq"/>
        </authorList>
    </citation>
    <scope>IDENTIFICATION</scope>
    <source>
        <strain evidence="3">CBS 342.82</strain>
    </source>
</reference>
<proteinExistence type="predicted"/>
<dbReference type="OrthoDB" id="506431at2759"/>
<dbReference type="InterPro" id="IPR029069">
    <property type="entry name" value="HotDog_dom_sf"/>
</dbReference>